<protein>
    <recommendedName>
        <fullName evidence="2">YtkA-like domain-containing protein</fullName>
    </recommendedName>
</protein>
<comment type="caution">
    <text evidence="3">The sequence shown here is derived from an EMBL/GenBank/DDBJ whole genome shotgun (WGS) entry which is preliminary data.</text>
</comment>
<feature type="transmembrane region" description="Helical" evidence="1">
    <location>
        <begin position="15"/>
        <end position="33"/>
    </location>
</feature>
<dbReference type="Gene3D" id="2.60.40.10">
    <property type="entry name" value="Immunoglobulins"/>
    <property type="match status" value="1"/>
</dbReference>
<evidence type="ECO:0000313" key="4">
    <source>
        <dbReference type="Proteomes" id="UP000215509"/>
    </source>
</evidence>
<feature type="domain" description="YtkA-like" evidence="2">
    <location>
        <begin position="54"/>
        <end position="125"/>
    </location>
</feature>
<sequence>MHTKEGRSSMTRSSLFLYTLVIVCVVLCAALIVSRKASSQHYSPTSVATSGPYTLQVQMASAEAKVLKPNTFTVSVREANNTPVRGASVSIAISMPDMFCGVSTAQAEEVEPGIYRGEGIPLMAGRSSAEVSVALNGHKYTIEHPFLSVR</sequence>
<evidence type="ECO:0000313" key="3">
    <source>
        <dbReference type="EMBL" id="OXM87245.1"/>
    </source>
</evidence>
<keyword evidence="4" id="KW-1185">Reference proteome</keyword>
<reference evidence="3 4" key="1">
    <citation type="submission" date="2017-07" db="EMBL/GenBank/DDBJ databases">
        <title>Genome sequencing and assembly of Paenibacillus rigui.</title>
        <authorList>
            <person name="Mayilraj S."/>
        </authorList>
    </citation>
    <scope>NUCLEOTIDE SEQUENCE [LARGE SCALE GENOMIC DNA]</scope>
    <source>
        <strain evidence="3 4">JCM 16352</strain>
    </source>
</reference>
<keyword evidence="1" id="KW-1133">Transmembrane helix</keyword>
<keyword evidence="1" id="KW-0472">Membrane</keyword>
<evidence type="ECO:0000256" key="1">
    <source>
        <dbReference type="SAM" id="Phobius"/>
    </source>
</evidence>
<organism evidence="3 4">
    <name type="scientific">Paenibacillus rigui</name>
    <dbReference type="NCBI Taxonomy" id="554312"/>
    <lineage>
        <taxon>Bacteria</taxon>
        <taxon>Bacillati</taxon>
        <taxon>Bacillota</taxon>
        <taxon>Bacilli</taxon>
        <taxon>Bacillales</taxon>
        <taxon>Paenibacillaceae</taxon>
        <taxon>Paenibacillus</taxon>
    </lineage>
</organism>
<dbReference type="InterPro" id="IPR013783">
    <property type="entry name" value="Ig-like_fold"/>
</dbReference>
<dbReference type="Pfam" id="PF13115">
    <property type="entry name" value="YtkA"/>
    <property type="match status" value="1"/>
</dbReference>
<dbReference type="EMBL" id="NMQW01000008">
    <property type="protein sequence ID" value="OXM87245.1"/>
    <property type="molecule type" value="Genomic_DNA"/>
</dbReference>
<dbReference type="AlphaFoldDB" id="A0A229UVT3"/>
<proteinExistence type="predicted"/>
<dbReference type="Proteomes" id="UP000215509">
    <property type="component" value="Unassembled WGS sequence"/>
</dbReference>
<dbReference type="InterPro" id="IPR032693">
    <property type="entry name" value="YtkA-like_dom"/>
</dbReference>
<accession>A0A229UVT3</accession>
<name>A0A229UVT3_9BACL</name>
<gene>
    <name evidence="3" type="ORF">CF651_06260</name>
</gene>
<dbReference type="OrthoDB" id="2086707at2"/>
<keyword evidence="1" id="KW-0812">Transmembrane</keyword>
<evidence type="ECO:0000259" key="2">
    <source>
        <dbReference type="Pfam" id="PF13115"/>
    </source>
</evidence>